<evidence type="ECO:0000256" key="1">
    <source>
        <dbReference type="ARBA" id="ARBA00004123"/>
    </source>
</evidence>
<proteinExistence type="predicted"/>
<organism evidence="4 5">
    <name type="scientific">Elaeophora elaphi</name>
    <dbReference type="NCBI Taxonomy" id="1147741"/>
    <lineage>
        <taxon>Eukaryota</taxon>
        <taxon>Metazoa</taxon>
        <taxon>Ecdysozoa</taxon>
        <taxon>Nematoda</taxon>
        <taxon>Chromadorea</taxon>
        <taxon>Rhabditida</taxon>
        <taxon>Spirurina</taxon>
        <taxon>Spiruromorpha</taxon>
        <taxon>Filarioidea</taxon>
        <taxon>Onchocercidae</taxon>
        <taxon>Elaeophora</taxon>
    </lineage>
</organism>
<accession>A0A0R3S4D0</accession>
<dbReference type="GO" id="GO:0005634">
    <property type="term" value="C:nucleus"/>
    <property type="evidence" value="ECO:0007669"/>
    <property type="project" value="UniProtKB-SubCell"/>
</dbReference>
<dbReference type="PROSITE" id="PS50013">
    <property type="entry name" value="CHROMO_2"/>
    <property type="match status" value="1"/>
</dbReference>
<evidence type="ECO:0000313" key="4">
    <source>
        <dbReference type="Proteomes" id="UP000050640"/>
    </source>
</evidence>
<dbReference type="STRING" id="1147741.A0A0R3S4D0"/>
<evidence type="ECO:0000259" key="3">
    <source>
        <dbReference type="PROSITE" id="PS50013"/>
    </source>
</evidence>
<dbReference type="Pfam" id="PF00385">
    <property type="entry name" value="Chromo"/>
    <property type="match status" value="1"/>
</dbReference>
<name>A0A0R3S4D0_9BILA</name>
<dbReference type="InterPro" id="IPR016197">
    <property type="entry name" value="Chromo-like_dom_sf"/>
</dbReference>
<sequence length="135" mass="15894">MEEEEVLYEPEYIVDMKVTSGRCFYLIKWKDFPMSDCTWEPTENLINCEEHANDVAFCKEPSKEGTSDINASERLDFSTVATLVCREQHMYTIRFKAKLDDGSSVWISDKDAHMHLKDRLIEFYERILNLKPLET</sequence>
<dbReference type="AlphaFoldDB" id="A0A0R3S4D0"/>
<feature type="domain" description="Chromo" evidence="3">
    <location>
        <begin position="8"/>
        <end position="50"/>
    </location>
</feature>
<dbReference type="SUPFAM" id="SSF54160">
    <property type="entry name" value="Chromo domain-like"/>
    <property type="match status" value="1"/>
</dbReference>
<comment type="subcellular location">
    <subcellularLocation>
        <location evidence="1">Nucleus</location>
    </subcellularLocation>
</comment>
<protein>
    <submittedName>
        <fullName evidence="5">Chromo domain-containing protein</fullName>
    </submittedName>
</protein>
<dbReference type="InterPro" id="IPR000953">
    <property type="entry name" value="Chromo/chromo_shadow_dom"/>
</dbReference>
<keyword evidence="4" id="KW-1185">Reference proteome</keyword>
<reference evidence="5" key="1">
    <citation type="submission" date="2017-02" db="UniProtKB">
        <authorList>
            <consortium name="WormBaseParasite"/>
        </authorList>
    </citation>
    <scope>IDENTIFICATION</scope>
</reference>
<dbReference type="InterPro" id="IPR051219">
    <property type="entry name" value="Heterochromatin_chromo-domain"/>
</dbReference>
<dbReference type="SMART" id="SM00298">
    <property type="entry name" value="CHROMO"/>
    <property type="match status" value="1"/>
</dbReference>
<dbReference type="PANTHER" id="PTHR22812">
    <property type="entry name" value="CHROMOBOX PROTEIN"/>
    <property type="match status" value="1"/>
</dbReference>
<dbReference type="CDD" id="cd00024">
    <property type="entry name" value="CD_CSD"/>
    <property type="match status" value="1"/>
</dbReference>
<keyword evidence="2" id="KW-0539">Nucleus</keyword>
<evidence type="ECO:0000256" key="2">
    <source>
        <dbReference type="ARBA" id="ARBA00023242"/>
    </source>
</evidence>
<dbReference type="Gene3D" id="2.40.50.40">
    <property type="match status" value="1"/>
</dbReference>
<dbReference type="WBParaSite" id="EEL_0000964801-mRNA-1">
    <property type="protein sequence ID" value="EEL_0000964801-mRNA-1"/>
    <property type="gene ID" value="EEL_0000964801"/>
</dbReference>
<dbReference type="InterPro" id="IPR023780">
    <property type="entry name" value="Chromo_domain"/>
</dbReference>
<dbReference type="Proteomes" id="UP000050640">
    <property type="component" value="Unplaced"/>
</dbReference>
<dbReference type="PROSITE" id="PS00598">
    <property type="entry name" value="CHROMO_1"/>
    <property type="match status" value="1"/>
</dbReference>
<dbReference type="InterPro" id="IPR023779">
    <property type="entry name" value="Chromodomain_CS"/>
</dbReference>
<evidence type="ECO:0000313" key="5">
    <source>
        <dbReference type="WBParaSite" id="EEL_0000964801-mRNA-1"/>
    </source>
</evidence>